<evidence type="ECO:0000259" key="1">
    <source>
        <dbReference type="Pfam" id="PF01850"/>
    </source>
</evidence>
<accession>A0A0G0PZH2</accession>
<dbReference type="EMBL" id="LBXN01000019">
    <property type="protein sequence ID" value="KKR33288.1"/>
    <property type="molecule type" value="Genomic_DNA"/>
</dbReference>
<dbReference type="InterPro" id="IPR002716">
    <property type="entry name" value="PIN_dom"/>
</dbReference>
<comment type="caution">
    <text evidence="2">The sequence shown here is derived from an EMBL/GenBank/DDBJ whole genome shotgun (WGS) entry which is preliminary data.</text>
</comment>
<feature type="domain" description="PIN" evidence="1">
    <location>
        <begin position="29"/>
        <end position="87"/>
    </location>
</feature>
<proteinExistence type="predicted"/>
<gene>
    <name evidence="2" type="ORF">UT63_C0019G0010</name>
</gene>
<name>A0A0G0PZH2_9BACT</name>
<evidence type="ECO:0000313" key="2">
    <source>
        <dbReference type="EMBL" id="KKR33288.1"/>
    </source>
</evidence>
<dbReference type="InterPro" id="IPR029060">
    <property type="entry name" value="PIN-like_dom_sf"/>
</dbReference>
<organism evidence="2 3">
    <name type="scientific">Candidatus Gottesmanbacteria bacterium GW2011_GWC2_39_8</name>
    <dbReference type="NCBI Taxonomy" id="1618450"/>
    <lineage>
        <taxon>Bacteria</taxon>
        <taxon>Candidatus Gottesmaniibacteriota</taxon>
    </lineage>
</organism>
<dbReference type="Proteomes" id="UP000034539">
    <property type="component" value="Unassembled WGS sequence"/>
</dbReference>
<evidence type="ECO:0000313" key="3">
    <source>
        <dbReference type="Proteomes" id="UP000034539"/>
    </source>
</evidence>
<reference evidence="2 3" key="1">
    <citation type="journal article" date="2015" name="Nature">
        <title>rRNA introns, odd ribosomes, and small enigmatic genomes across a large radiation of phyla.</title>
        <authorList>
            <person name="Brown C.T."/>
            <person name="Hug L.A."/>
            <person name="Thomas B.C."/>
            <person name="Sharon I."/>
            <person name="Castelle C.J."/>
            <person name="Singh A."/>
            <person name="Wilkins M.J."/>
            <person name="Williams K.H."/>
            <person name="Banfield J.F."/>
        </authorList>
    </citation>
    <scope>NUCLEOTIDE SEQUENCE [LARGE SCALE GENOMIC DNA]</scope>
</reference>
<dbReference type="SUPFAM" id="SSF88723">
    <property type="entry name" value="PIN domain-like"/>
    <property type="match status" value="1"/>
</dbReference>
<protein>
    <recommendedName>
        <fullName evidence="1">PIN domain-containing protein</fullName>
    </recommendedName>
</protein>
<dbReference type="Pfam" id="PF01850">
    <property type="entry name" value="PIN"/>
    <property type="match status" value="1"/>
</dbReference>
<sequence>MITVTEIFIHEEKIGDPFTLQIYEHTFKSLPNLSLIPIDWNIARFASKLRAKYGFLKTPGALQLSSSIIKGCRGFITNDEKLKKVKEIEVVVLKEFV</sequence>
<dbReference type="AlphaFoldDB" id="A0A0G0PZH2"/>